<feature type="compositionally biased region" description="Low complexity" evidence="6">
    <location>
        <begin position="1628"/>
        <end position="1638"/>
    </location>
</feature>
<feature type="coiled-coil region" evidence="5">
    <location>
        <begin position="455"/>
        <end position="505"/>
    </location>
</feature>
<feature type="compositionally biased region" description="Polar residues" evidence="6">
    <location>
        <begin position="910"/>
        <end position="923"/>
    </location>
</feature>
<evidence type="ECO:0000259" key="8">
    <source>
        <dbReference type="PROSITE" id="PS50056"/>
    </source>
</evidence>
<evidence type="ECO:0000256" key="4">
    <source>
        <dbReference type="ARBA" id="ARBA00022753"/>
    </source>
</evidence>
<gene>
    <name evidence="10" type="ORF">NP493_201g04001</name>
</gene>
<keyword evidence="4" id="KW-0967">Endosome</keyword>
<dbReference type="InterPro" id="IPR029021">
    <property type="entry name" value="Prot-tyrosine_phosphatase-like"/>
</dbReference>
<dbReference type="Gene3D" id="1.25.40.280">
    <property type="entry name" value="alix/aip1 like domains"/>
    <property type="match status" value="1"/>
</dbReference>
<dbReference type="EMBL" id="JAODUO010000201">
    <property type="protein sequence ID" value="KAK2186412.1"/>
    <property type="molecule type" value="Genomic_DNA"/>
</dbReference>
<dbReference type="GO" id="GO:0043328">
    <property type="term" value="P:protein transport to vacuole involved in ubiquitin-dependent protein catabolic process via the multivesicular body sorting pathway"/>
    <property type="evidence" value="ECO:0007669"/>
    <property type="project" value="TreeGrafter"/>
</dbReference>
<feature type="domain" description="Tyrosine-protein phosphatase" evidence="7">
    <location>
        <begin position="1777"/>
        <end position="2037"/>
    </location>
</feature>
<feature type="compositionally biased region" description="Polar residues" evidence="6">
    <location>
        <begin position="1249"/>
        <end position="1274"/>
    </location>
</feature>
<dbReference type="Gene3D" id="1.20.140.50">
    <property type="entry name" value="alix/aip1 like domains"/>
    <property type="match status" value="1"/>
</dbReference>
<keyword evidence="11" id="KW-1185">Reference proteome</keyword>
<feature type="domain" description="BRO1" evidence="9">
    <location>
        <begin position="8"/>
        <end position="400"/>
    </location>
</feature>
<evidence type="ECO:0000256" key="1">
    <source>
        <dbReference type="ARBA" id="ARBA00004177"/>
    </source>
</evidence>
<feature type="region of interest" description="Disordered" evidence="6">
    <location>
        <begin position="1173"/>
        <end position="1193"/>
    </location>
</feature>
<dbReference type="GO" id="GO:0032456">
    <property type="term" value="P:endocytic recycling"/>
    <property type="evidence" value="ECO:0007669"/>
    <property type="project" value="TreeGrafter"/>
</dbReference>
<dbReference type="InterPro" id="IPR038499">
    <property type="entry name" value="BRO1_sf"/>
</dbReference>
<evidence type="ECO:0000259" key="9">
    <source>
        <dbReference type="PROSITE" id="PS51180"/>
    </source>
</evidence>
<feature type="region of interest" description="Disordered" evidence="6">
    <location>
        <begin position="822"/>
        <end position="923"/>
    </location>
</feature>
<dbReference type="InterPro" id="IPR004328">
    <property type="entry name" value="BRO1_dom"/>
</dbReference>
<evidence type="ECO:0000256" key="5">
    <source>
        <dbReference type="SAM" id="Coils"/>
    </source>
</evidence>
<dbReference type="PROSITE" id="PS50056">
    <property type="entry name" value="TYR_PHOSPHATASE_2"/>
    <property type="match status" value="1"/>
</dbReference>
<feature type="region of interest" description="Disordered" evidence="6">
    <location>
        <begin position="1286"/>
        <end position="1328"/>
    </location>
</feature>
<dbReference type="InterPro" id="IPR003595">
    <property type="entry name" value="Tyr_Pase_cat"/>
</dbReference>
<feature type="compositionally biased region" description="Polar residues" evidence="6">
    <location>
        <begin position="1679"/>
        <end position="1708"/>
    </location>
</feature>
<dbReference type="Gene3D" id="3.90.190.10">
    <property type="entry name" value="Protein tyrosine phosphatase superfamily"/>
    <property type="match status" value="1"/>
</dbReference>
<dbReference type="SMART" id="SM01041">
    <property type="entry name" value="BRO1"/>
    <property type="match status" value="1"/>
</dbReference>
<feature type="region of interest" description="Disordered" evidence="6">
    <location>
        <begin position="767"/>
        <end position="809"/>
    </location>
</feature>
<dbReference type="PROSITE" id="PS50055">
    <property type="entry name" value="TYR_PHOSPHATASE_PTP"/>
    <property type="match status" value="1"/>
</dbReference>
<dbReference type="Gene3D" id="2.160.20.80">
    <property type="entry name" value="E3 ubiquitin-protein ligase SopA"/>
    <property type="match status" value="1"/>
</dbReference>
<feature type="compositionally biased region" description="Polar residues" evidence="6">
    <location>
        <begin position="980"/>
        <end position="1033"/>
    </location>
</feature>
<dbReference type="PROSITE" id="PS51180">
    <property type="entry name" value="BRO1"/>
    <property type="match status" value="1"/>
</dbReference>
<evidence type="ECO:0000256" key="2">
    <source>
        <dbReference type="ARBA" id="ARBA00004496"/>
    </source>
</evidence>
<dbReference type="Proteomes" id="UP001209878">
    <property type="component" value="Unassembled WGS sequence"/>
</dbReference>
<reference evidence="10" key="1">
    <citation type="journal article" date="2023" name="Mol. Biol. Evol.">
        <title>Third-Generation Sequencing Reveals the Adaptive Role of the Epigenome in Three Deep-Sea Polychaetes.</title>
        <authorList>
            <person name="Perez M."/>
            <person name="Aroh O."/>
            <person name="Sun Y."/>
            <person name="Lan Y."/>
            <person name="Juniper S.K."/>
            <person name="Young C.R."/>
            <person name="Angers B."/>
            <person name="Qian P.Y."/>
        </authorList>
    </citation>
    <scope>NUCLEOTIDE SEQUENCE</scope>
    <source>
        <strain evidence="10">R07B-5</strain>
    </source>
</reference>
<dbReference type="PANTHER" id="PTHR23030">
    <property type="entry name" value="PCD6 INTERACTING PROTEIN-RELATED"/>
    <property type="match status" value="1"/>
</dbReference>
<comment type="caution">
    <text evidence="10">The sequence shown here is derived from an EMBL/GenBank/DDBJ whole genome shotgun (WGS) entry which is preliminary data.</text>
</comment>
<feature type="region of interest" description="Disordered" evidence="6">
    <location>
        <begin position="1243"/>
        <end position="1274"/>
    </location>
</feature>
<dbReference type="SUPFAM" id="SSF52799">
    <property type="entry name" value="(Phosphotyrosine protein) phosphatases II"/>
    <property type="match status" value="1"/>
</dbReference>
<dbReference type="Gene3D" id="1.20.120.560">
    <property type="entry name" value="alix/aip1 in complex with the ypdl late domain"/>
    <property type="match status" value="1"/>
</dbReference>
<feature type="compositionally biased region" description="Low complexity" evidence="6">
    <location>
        <begin position="853"/>
        <end position="879"/>
    </location>
</feature>
<feature type="region of interest" description="Disordered" evidence="6">
    <location>
        <begin position="2141"/>
        <end position="2160"/>
    </location>
</feature>
<dbReference type="InterPro" id="IPR000242">
    <property type="entry name" value="PTP_cat"/>
</dbReference>
<feature type="compositionally biased region" description="Polar residues" evidence="6">
    <location>
        <begin position="822"/>
        <end position="846"/>
    </location>
</feature>
<keyword evidence="5" id="KW-0175">Coiled coil</keyword>
<evidence type="ECO:0000256" key="6">
    <source>
        <dbReference type="SAM" id="MobiDB-lite"/>
    </source>
</evidence>
<feature type="compositionally biased region" description="Polar residues" evidence="6">
    <location>
        <begin position="1286"/>
        <end position="1313"/>
    </location>
</feature>
<feature type="compositionally biased region" description="Low complexity" evidence="6">
    <location>
        <begin position="778"/>
        <end position="801"/>
    </location>
</feature>
<dbReference type="Pfam" id="PF00102">
    <property type="entry name" value="Y_phosphatase"/>
    <property type="match status" value="1"/>
</dbReference>
<feature type="region of interest" description="Disordered" evidence="6">
    <location>
        <begin position="1602"/>
        <end position="1709"/>
    </location>
</feature>
<dbReference type="GO" id="GO:0005768">
    <property type="term" value="C:endosome"/>
    <property type="evidence" value="ECO:0007669"/>
    <property type="project" value="UniProtKB-SubCell"/>
</dbReference>
<dbReference type="PRINTS" id="PR00700">
    <property type="entry name" value="PRTYPHPHTASE"/>
</dbReference>
<organism evidence="10 11">
    <name type="scientific">Ridgeia piscesae</name>
    <name type="common">Tubeworm</name>
    <dbReference type="NCBI Taxonomy" id="27915"/>
    <lineage>
        <taxon>Eukaryota</taxon>
        <taxon>Metazoa</taxon>
        <taxon>Spiralia</taxon>
        <taxon>Lophotrochozoa</taxon>
        <taxon>Annelida</taxon>
        <taxon>Polychaeta</taxon>
        <taxon>Sedentaria</taxon>
        <taxon>Canalipalpata</taxon>
        <taxon>Sabellida</taxon>
        <taxon>Siboglinidae</taxon>
        <taxon>Ridgeia</taxon>
    </lineage>
</organism>
<feature type="region of interest" description="Disordered" evidence="6">
    <location>
        <begin position="2211"/>
        <end position="2234"/>
    </location>
</feature>
<comment type="subcellular location">
    <subcellularLocation>
        <location evidence="2">Cytoplasm</location>
    </subcellularLocation>
    <subcellularLocation>
        <location evidence="1">Endosome</location>
    </subcellularLocation>
</comment>
<keyword evidence="3" id="KW-0963">Cytoplasm</keyword>
<feature type="domain" description="Tyrosine specific protein phosphatases" evidence="8">
    <location>
        <begin position="1953"/>
        <end position="2028"/>
    </location>
</feature>
<evidence type="ECO:0000259" key="7">
    <source>
        <dbReference type="PROSITE" id="PS50055"/>
    </source>
</evidence>
<dbReference type="InterPro" id="IPR016130">
    <property type="entry name" value="Tyr_Pase_AS"/>
</dbReference>
<dbReference type="Pfam" id="PF03097">
    <property type="entry name" value="BRO1"/>
    <property type="match status" value="1"/>
</dbReference>
<evidence type="ECO:0000256" key="3">
    <source>
        <dbReference type="ARBA" id="ARBA00022490"/>
    </source>
</evidence>
<protein>
    <recommendedName>
        <fullName evidence="12">Tyrosine-protein phosphatase non-receptor type 23</fullName>
    </recommendedName>
</protein>
<feature type="region of interest" description="Disordered" evidence="6">
    <location>
        <begin position="964"/>
        <end position="1138"/>
    </location>
</feature>
<dbReference type="GO" id="GO:0004725">
    <property type="term" value="F:protein tyrosine phosphatase activity"/>
    <property type="evidence" value="ECO:0007669"/>
    <property type="project" value="InterPro"/>
</dbReference>
<dbReference type="PANTHER" id="PTHR23030:SF30">
    <property type="entry name" value="TYROSINE-PROTEIN PHOSPHATASE NON-RECEPTOR TYPE 23"/>
    <property type="match status" value="1"/>
</dbReference>
<dbReference type="SMART" id="SM00194">
    <property type="entry name" value="PTPc"/>
    <property type="match status" value="1"/>
</dbReference>
<proteinExistence type="predicted"/>
<dbReference type="SMART" id="SM00404">
    <property type="entry name" value="PTPc_motif"/>
    <property type="match status" value="1"/>
</dbReference>
<feature type="compositionally biased region" description="Low complexity" evidence="6">
    <location>
        <begin position="1602"/>
        <end position="1620"/>
    </location>
</feature>
<name>A0AAD9P1I0_RIDPI</name>
<dbReference type="SUPFAM" id="SSF141571">
    <property type="entry name" value="Pentapeptide repeat-like"/>
    <property type="match status" value="1"/>
</dbReference>
<accession>A0AAD9P1I0</accession>
<dbReference type="PROSITE" id="PS00383">
    <property type="entry name" value="TYR_PHOSPHATASE_1"/>
    <property type="match status" value="1"/>
</dbReference>
<sequence length="2234" mass="245125">MEAVPRMPMLAFELKTSSEPVEFTPVLKYYISEIYHEDPEAYTKECNEFDQLRQAAVQVSKDFVGCSVLKKYYCQLHFLHSRFPLLAQRPDDGSSDLIFTWDDVYLGRPISHSQTTYEQACILYNIGALHSILGALDNRQTPEGMKVSCTHFQCAAWAFEHLRDHFGSVLSPDMSRDMLTFQAQLMLAQAQECILEKSMADNRKSTITAKVAEQIVEYYQMALKALDSANASNILGSRQLKEWKRRLEMMSNYHRSVKFLYLSNQSEEQQKWGERLAYLQEAHTRLTECIKMAKNDDDEIQEALRFTMDVVGGKHNSAKKDNDFIYHEKVPELASLPDVKGASLVKGIPFNTDDPDVSGPDIFRKLVPIEAHEASSLYSEEKAKLLRRIGAAIDEKDAELNHFLSSLQVDVAHLRPDAGVDILPNALMSKCAALSVRPDVVADLVKCMRSLANVVTDAEGSIQEIKDRLAEEQKEETEFQAVFGKRAFNVTLAEIKKECDKYEEATKKGTESNAELRRAMDTHITNLKMLALPPEELAKALPSISPAGSAEDDLTVKEMERLFMKVDEMKTQRQRFGEQFREQVHTDDITNVLVTREEVNQEEFFREQLKKHDKQVALIEQNLAAQKNILQTLTETNAKYAPVKKQLAEAVHRRDKVIHGLTFLFDMFTDVTRRDKVIHGLTFLFDMFTDVTRRDKVIHGLTFLFDMFTDVTRRDKVIQSLMLSFDVYDDLLAKCHKGVEFYERIQSNVATLLERTERVCHMQHEERQQIHARHKPKAAAPARPGASKPGVVPSGVPGGQPDTQPKLKDYLPFMKPATFGQGSAATLGGQSNPYSGVSPTLSNIPQLPSHIGSASAPSSQSASPMHMPQMAASQPASPAHATIPGKPQPTHGYSPSGNVIGRTSVPRTMPATTGVSSQPPGTVTGVNYSGATMQMYYSAPSRNQGQLPPGEKSMNVPVSSMQQYQMPGHGSVQSPGGAGSPQQFSQSNVYTMTPQSYPGITQPSGQSQITPVTTVPQCQPQGQGSAYYTTGNLPHQLESLPSGGAQYTPGSHSSQTTGSYPGQPQTYLPSGTGQRGAGQQPGTLPPQVQYPQQTTHPVPGQQVGYRPPLQATPGAFPSQAGQQPYLPQGVTPQSQPGQQMIYQGAPHTLAGAHTGYQPHPDMQAAYQPHVPGSSNMSTTHHPQMPSSNTNAQTGYQQHVPSNNTNMSSNIANIQAAYRAQIPCSNTGMSTACQQQLPSSSANMHAAYQPQLSSSSTGMSTAYQQPPSSNTNTYTAYQPQISSCNTNMSTAYQPQGSNANLQTSYQPQPLTSGPNMLATGQPLAQGNTTNLPATFRAQSQVSTNSNANMQAAYQPQLQSNDVNMQTAYRPQSQGNNVNMQAAYPPQSQANNMQAVYRPQAQANNINMQAAYQPQSLANNVGSNTNMPAAYQAQASSANIQAAYQPQSQASSANIQGAYQPQAQASNANIQGAYQPQAQASNANIQAAYQPQSQASNANIQGAYQPQAQASSANIQGAYQPQAQASSANIQGAYQPQAQASSANIQGAYQPQAQASSANIQGAYQPQAQASSANMQAAYQPQLQSTAATPQAVYQTPANATYQSHLQQQQWQQPQNQQQPQQLPRPSPPQQQQQPLQPSVQQPPPLPAPLQPTPATTTTLTMSKRPERASSLPPDPKHPSANHSRQNSNVSNCSSLDDIFSTSPESSTCSEGVLRPRVITAEEVRRLKEEEEKNQLKMDAQKDPYMDPAILDRFVAQVSKFEKLVDGLTKHTLNGPTPLDKEWKELNDEQDQFSRKCSMAIARCYPLKNHYPHIMPYDASRVLLTGGKDDYINASHIGDLVASCPKVIATQHPLPATVADFWQMVYEQGTEVIVMLCHTNELNKRLHPYWPEVKGQAVTFGPFSISLQSVQTKQAWTERILSFTNNKTHQTRPVVHLQFTHWPPSGEPESPSLLLQFISQVHSFYIQQRNLMKPLVVHCSNGVGRTGTFCVIYTGVQEVNRGHGIVDIVELVQRLRQRRKYMVEEQSQLAFSYRAILYFAQDLLMKRGILTSRASFGDKLPARGERVHQRTPSEDFIMGTGSSLGVIQSNIAKMSFKTTSTPNTATTANNHTSGPPPLESSSSNSDGTMPGDAGVTSVVNNQVSAQGETETGDSLPESTGVSCDDAVTSTIPESLAKLQDPHTFQLGTSTPPSETRITKASFTNKTTNLADNLNKMDDPLSSLDPLWTMKGQSQSS</sequence>
<feature type="region of interest" description="Disordered" evidence="6">
    <location>
        <begin position="2097"/>
        <end position="2133"/>
    </location>
</feature>
<dbReference type="InterPro" id="IPR000387">
    <property type="entry name" value="Tyr_Pase_dom"/>
</dbReference>
<dbReference type="GO" id="GO:0045022">
    <property type="term" value="P:early endosome to late endosome transport"/>
    <property type="evidence" value="ECO:0007669"/>
    <property type="project" value="TreeGrafter"/>
</dbReference>
<dbReference type="InterPro" id="IPR025304">
    <property type="entry name" value="ALIX_V_dom"/>
</dbReference>
<evidence type="ECO:0000313" key="10">
    <source>
        <dbReference type="EMBL" id="KAK2186412.1"/>
    </source>
</evidence>
<feature type="compositionally biased region" description="Low complexity" evidence="6">
    <location>
        <begin position="2097"/>
        <end position="2111"/>
    </location>
</feature>
<feature type="compositionally biased region" description="Pro residues" evidence="6">
    <location>
        <begin position="1639"/>
        <end position="1650"/>
    </location>
</feature>
<dbReference type="Pfam" id="PF13949">
    <property type="entry name" value="ALIX_LYPXL_bnd"/>
    <property type="match status" value="1"/>
</dbReference>
<feature type="compositionally biased region" description="Polar residues" evidence="6">
    <location>
        <begin position="1048"/>
        <end position="1072"/>
    </location>
</feature>
<evidence type="ECO:0008006" key="12">
    <source>
        <dbReference type="Google" id="ProtNLM"/>
    </source>
</evidence>
<evidence type="ECO:0000313" key="11">
    <source>
        <dbReference type="Proteomes" id="UP001209878"/>
    </source>
</evidence>